<sequence>MIQKIDFGSIAKAFGLDPSALKLNGYFISRGIDLISSSKTADLVASKVVNNNIRDKVDELPGSISRSQFACSYTNKNLKRIRDDEILVANYKIHF</sequence>
<evidence type="ECO:0000313" key="1">
    <source>
        <dbReference type="EMBL" id="CAI8605672.1"/>
    </source>
</evidence>
<dbReference type="AlphaFoldDB" id="A0AAV1ABF3"/>
<gene>
    <name evidence="1" type="ORF">VFH_III194360</name>
</gene>
<keyword evidence="2" id="KW-1185">Reference proteome</keyword>
<name>A0AAV1ABF3_VICFA</name>
<dbReference type="PANTHER" id="PTHR39104:SF1">
    <property type="entry name" value="AMINO ACID-LIGASE"/>
    <property type="match status" value="1"/>
</dbReference>
<organism evidence="1 2">
    <name type="scientific">Vicia faba</name>
    <name type="common">Broad bean</name>
    <name type="synonym">Faba vulgaris</name>
    <dbReference type="NCBI Taxonomy" id="3906"/>
    <lineage>
        <taxon>Eukaryota</taxon>
        <taxon>Viridiplantae</taxon>
        <taxon>Streptophyta</taxon>
        <taxon>Embryophyta</taxon>
        <taxon>Tracheophyta</taxon>
        <taxon>Spermatophyta</taxon>
        <taxon>Magnoliopsida</taxon>
        <taxon>eudicotyledons</taxon>
        <taxon>Gunneridae</taxon>
        <taxon>Pentapetalae</taxon>
        <taxon>rosids</taxon>
        <taxon>fabids</taxon>
        <taxon>Fabales</taxon>
        <taxon>Fabaceae</taxon>
        <taxon>Papilionoideae</taxon>
        <taxon>50 kb inversion clade</taxon>
        <taxon>NPAAA clade</taxon>
        <taxon>Hologalegina</taxon>
        <taxon>IRL clade</taxon>
        <taxon>Fabeae</taxon>
        <taxon>Vicia</taxon>
    </lineage>
</organism>
<accession>A0AAV1ABF3</accession>
<dbReference type="Proteomes" id="UP001157006">
    <property type="component" value="Chromosome 3"/>
</dbReference>
<proteinExistence type="predicted"/>
<protein>
    <submittedName>
        <fullName evidence="1">Uncharacterized protein</fullName>
    </submittedName>
</protein>
<evidence type="ECO:0000313" key="2">
    <source>
        <dbReference type="Proteomes" id="UP001157006"/>
    </source>
</evidence>
<dbReference type="EMBL" id="OX451738">
    <property type="protein sequence ID" value="CAI8605672.1"/>
    <property type="molecule type" value="Genomic_DNA"/>
</dbReference>
<reference evidence="1 2" key="1">
    <citation type="submission" date="2023-01" db="EMBL/GenBank/DDBJ databases">
        <authorList>
            <person name="Kreplak J."/>
        </authorList>
    </citation>
    <scope>NUCLEOTIDE SEQUENCE [LARGE SCALE GENOMIC DNA]</scope>
</reference>
<dbReference type="PANTHER" id="PTHR39104">
    <property type="entry name" value="AMINO ACID-LIGASE"/>
    <property type="match status" value="1"/>
</dbReference>